<dbReference type="AlphaFoldDB" id="A0A3D9FJ53"/>
<accession>A0A3D9FJ53</accession>
<gene>
    <name evidence="2" type="ORF">DFR46_0004</name>
</gene>
<protein>
    <recommendedName>
        <fullName evidence="4">Phage terminase large subunit-like protein</fullName>
    </recommendedName>
</protein>
<feature type="non-terminal residue" evidence="2">
    <location>
        <position position="330"/>
    </location>
</feature>
<dbReference type="Proteomes" id="UP000256310">
    <property type="component" value="Unassembled WGS sequence"/>
</dbReference>
<keyword evidence="3" id="KW-1185">Reference proteome</keyword>
<comment type="caution">
    <text evidence="2">The sequence shown here is derived from an EMBL/GenBank/DDBJ whole genome shotgun (WGS) entry which is preliminary data.</text>
</comment>
<dbReference type="RefSeq" id="WP_116234598.1">
    <property type="nucleotide sequence ID" value="NZ_QRDP01000002.1"/>
</dbReference>
<evidence type="ECO:0008006" key="4">
    <source>
        <dbReference type="Google" id="ProtNLM"/>
    </source>
</evidence>
<feature type="region of interest" description="Disordered" evidence="1">
    <location>
        <begin position="302"/>
        <end position="330"/>
    </location>
</feature>
<dbReference type="OrthoDB" id="9771580at2"/>
<sequence>MTDPDTAALMRRILREDQSAFVHKVFNSLVHGGEFKPNWHHQAILYQLERVRTGEINRLIITLPPRNLKSIIGSVAWPALLLGIDPTLSIICASYSNDLALKFSRDCRSIMGSDWYRSLFPKTILSRERNSEAEFMTTRRGGRMATSVGGTLTGRGGDILIIDDPMKPEEAMSETARKNVLEWFGHTVISRLNDKVEGAIVVIMQRLHEEDLAGHLLEQGGWEHLSLPAIAEHQELIPTGPDRFFERLPNTVLHAAHEPRSALEQIKHAQGSSVFSAQYLQQPVPAEGLLIKREWLRRYTAPPKSEPGDKIIQSWDTASKEGALNDWSVG</sequence>
<reference evidence="2 3" key="1">
    <citation type="submission" date="2018-07" db="EMBL/GenBank/DDBJ databases">
        <title>Genomic Encyclopedia of Type Strains, Phase IV (KMG-IV): sequencing the most valuable type-strain genomes for metagenomic binning, comparative biology and taxonomic classification.</title>
        <authorList>
            <person name="Goeker M."/>
        </authorList>
    </citation>
    <scope>NUCLEOTIDE SEQUENCE [LARGE SCALE GENOMIC DNA]</scope>
    <source>
        <strain evidence="2 3">DSM 26725</strain>
    </source>
</reference>
<name>A0A3D9FJ53_9SPHN</name>
<evidence type="ECO:0000313" key="3">
    <source>
        <dbReference type="Proteomes" id="UP000256310"/>
    </source>
</evidence>
<organism evidence="2 3">
    <name type="scientific">Parasphingopyxis lamellibrachiae</name>
    <dbReference type="NCBI Taxonomy" id="680125"/>
    <lineage>
        <taxon>Bacteria</taxon>
        <taxon>Pseudomonadati</taxon>
        <taxon>Pseudomonadota</taxon>
        <taxon>Alphaproteobacteria</taxon>
        <taxon>Sphingomonadales</taxon>
        <taxon>Sphingomonadaceae</taxon>
        <taxon>Parasphingopyxis</taxon>
    </lineage>
</organism>
<proteinExistence type="predicted"/>
<evidence type="ECO:0000256" key="1">
    <source>
        <dbReference type="SAM" id="MobiDB-lite"/>
    </source>
</evidence>
<evidence type="ECO:0000313" key="2">
    <source>
        <dbReference type="EMBL" id="RED18870.1"/>
    </source>
</evidence>
<dbReference type="EMBL" id="QRDP01000002">
    <property type="protein sequence ID" value="RED18870.1"/>
    <property type="molecule type" value="Genomic_DNA"/>
</dbReference>